<dbReference type="KEGG" id="pfy:PFICI_05219"/>
<organism evidence="1 2">
    <name type="scientific">Pestalotiopsis fici (strain W106-1 / CGMCC3.15140)</name>
    <dbReference type="NCBI Taxonomy" id="1229662"/>
    <lineage>
        <taxon>Eukaryota</taxon>
        <taxon>Fungi</taxon>
        <taxon>Dikarya</taxon>
        <taxon>Ascomycota</taxon>
        <taxon>Pezizomycotina</taxon>
        <taxon>Sordariomycetes</taxon>
        <taxon>Xylariomycetidae</taxon>
        <taxon>Amphisphaeriales</taxon>
        <taxon>Sporocadaceae</taxon>
        <taxon>Pestalotiopsis</taxon>
    </lineage>
</organism>
<dbReference type="InterPro" id="IPR025363">
    <property type="entry name" value="DUF4267"/>
</dbReference>
<dbReference type="EMBL" id="KI912111">
    <property type="protein sequence ID" value="ETS83343.1"/>
    <property type="molecule type" value="Genomic_DNA"/>
</dbReference>
<dbReference type="InParanoid" id="W3XB84"/>
<dbReference type="Proteomes" id="UP000030651">
    <property type="component" value="Unassembled WGS sequence"/>
</dbReference>
<dbReference type="RefSeq" id="XP_007831991.1">
    <property type="nucleotide sequence ID" value="XM_007833800.1"/>
</dbReference>
<reference evidence="2" key="1">
    <citation type="journal article" date="2015" name="BMC Genomics">
        <title>Genomic and transcriptomic analysis of the endophytic fungus Pestalotiopsis fici reveals its lifestyle and high potential for synthesis of natural products.</title>
        <authorList>
            <person name="Wang X."/>
            <person name="Zhang X."/>
            <person name="Liu L."/>
            <person name="Xiang M."/>
            <person name="Wang W."/>
            <person name="Sun X."/>
            <person name="Che Y."/>
            <person name="Guo L."/>
            <person name="Liu G."/>
            <person name="Guo L."/>
            <person name="Wang C."/>
            <person name="Yin W.B."/>
            <person name="Stadler M."/>
            <person name="Zhang X."/>
            <person name="Liu X."/>
        </authorList>
    </citation>
    <scope>NUCLEOTIDE SEQUENCE [LARGE SCALE GENOMIC DNA]</scope>
    <source>
        <strain evidence="2">W106-1 / CGMCC3.15140</strain>
    </source>
</reference>
<dbReference type="HOGENOM" id="CLU_2723006_0_0_1"/>
<gene>
    <name evidence="1" type="ORF">PFICI_05219</name>
</gene>
<dbReference type="GeneID" id="19270232"/>
<dbReference type="OMA" id="RIWGVRN"/>
<evidence type="ECO:0008006" key="3">
    <source>
        <dbReference type="Google" id="ProtNLM"/>
    </source>
</evidence>
<accession>W3XB84</accession>
<evidence type="ECO:0000313" key="1">
    <source>
        <dbReference type="EMBL" id="ETS83343.1"/>
    </source>
</evidence>
<keyword evidence="2" id="KW-1185">Reference proteome</keyword>
<evidence type="ECO:0000313" key="2">
    <source>
        <dbReference type="Proteomes" id="UP000030651"/>
    </source>
</evidence>
<dbReference type="OrthoDB" id="4755875at2759"/>
<dbReference type="Pfam" id="PF14087">
    <property type="entry name" value="DUF4267"/>
    <property type="match status" value="1"/>
</dbReference>
<sequence>MYGGRDIGLGLMMVVVWARGDRRTLGLTMLASLPIAIVDGFVSRDQIGGGEWGHWVFVGVGAGLAAGLLEWF</sequence>
<proteinExistence type="predicted"/>
<name>W3XB84_PESFW</name>
<protein>
    <recommendedName>
        <fullName evidence="3">Peptidase S54 rhomboid domain-containing protein</fullName>
    </recommendedName>
</protein>
<dbReference type="AlphaFoldDB" id="W3XB84"/>